<dbReference type="OrthoDB" id="9814020at2"/>
<keyword evidence="2" id="KW-0813">Transport</keyword>
<dbReference type="RefSeq" id="WP_103789834.1">
    <property type="nucleotide sequence ID" value="NZ_PQVF01000010.1"/>
</dbReference>
<dbReference type="PANTHER" id="PTHR30574">
    <property type="entry name" value="INNER MEMBRANE PROTEIN YEDE"/>
    <property type="match status" value="1"/>
</dbReference>
<dbReference type="PANTHER" id="PTHR30574:SF1">
    <property type="entry name" value="SULPHUR TRANSPORT DOMAIN-CONTAINING PROTEIN"/>
    <property type="match status" value="1"/>
</dbReference>
<gene>
    <name evidence="10" type="ORF">C3K47_14280</name>
</gene>
<keyword evidence="7 9" id="KW-0472">Membrane</keyword>
<feature type="transmembrane region" description="Helical" evidence="9">
    <location>
        <begin position="12"/>
        <end position="31"/>
    </location>
</feature>
<comment type="similarity">
    <text evidence="8">Belongs to the TsuA/YedE (TC 9.B.102) family.</text>
</comment>
<dbReference type="GO" id="GO:0005886">
    <property type="term" value="C:plasma membrane"/>
    <property type="evidence" value="ECO:0007669"/>
    <property type="project" value="UniProtKB-SubCell"/>
</dbReference>
<keyword evidence="11" id="KW-1185">Reference proteome</keyword>
<dbReference type="Pfam" id="PF04143">
    <property type="entry name" value="Sulf_transp"/>
    <property type="match status" value="2"/>
</dbReference>
<evidence type="ECO:0000256" key="4">
    <source>
        <dbReference type="ARBA" id="ARBA00022519"/>
    </source>
</evidence>
<evidence type="ECO:0000256" key="1">
    <source>
        <dbReference type="ARBA" id="ARBA00004429"/>
    </source>
</evidence>
<sequence>MDSVLNFIKQPWPWYLAGPLIGLTVPALLLVGNKSFGISSSLRHICAACFPSKIPFFTYNWKKEVWNLFFVAGIAIGGFIASILLANPNPVQLNPQTVADLQQLGVKDFSHLLPIDIFSFENLFSLKGLFFFVLGGFLVGFGTRYAGGCTSGHSIMGLSNLQWPSLVATIAFMLGGFIMTWLILPQIFNLF</sequence>
<feature type="transmembrane region" description="Helical" evidence="9">
    <location>
        <begin position="166"/>
        <end position="188"/>
    </location>
</feature>
<accession>A0A2S4ZZ04</accession>
<evidence type="ECO:0000256" key="8">
    <source>
        <dbReference type="ARBA" id="ARBA00035655"/>
    </source>
</evidence>
<feature type="transmembrane region" description="Helical" evidence="9">
    <location>
        <begin position="128"/>
        <end position="146"/>
    </location>
</feature>
<keyword evidence="6 9" id="KW-1133">Transmembrane helix</keyword>
<keyword evidence="3" id="KW-1003">Cell membrane</keyword>
<reference evidence="10 11" key="1">
    <citation type="submission" date="2018-01" db="EMBL/GenBank/DDBJ databases">
        <authorList>
            <person name="Gaut B.S."/>
            <person name="Morton B.R."/>
            <person name="Clegg M.T."/>
            <person name="Duvall M.R."/>
        </authorList>
    </citation>
    <scope>NUCLEOTIDE SEQUENCE [LARGE SCALE GENOMIC DNA]</scope>
    <source>
        <strain evidence="10 11">HR-AV</strain>
    </source>
</reference>
<feature type="transmembrane region" description="Helical" evidence="9">
    <location>
        <begin position="65"/>
        <end position="86"/>
    </location>
</feature>
<evidence type="ECO:0000256" key="2">
    <source>
        <dbReference type="ARBA" id="ARBA00022448"/>
    </source>
</evidence>
<dbReference type="EMBL" id="PQVF01000010">
    <property type="protein sequence ID" value="POY35560.1"/>
    <property type="molecule type" value="Genomic_DNA"/>
</dbReference>
<evidence type="ECO:0000313" key="10">
    <source>
        <dbReference type="EMBL" id="POY35560.1"/>
    </source>
</evidence>
<evidence type="ECO:0000256" key="7">
    <source>
        <dbReference type="ARBA" id="ARBA00023136"/>
    </source>
</evidence>
<organism evidence="10 11">
    <name type="scientific">Solitalea longa</name>
    <dbReference type="NCBI Taxonomy" id="2079460"/>
    <lineage>
        <taxon>Bacteria</taxon>
        <taxon>Pseudomonadati</taxon>
        <taxon>Bacteroidota</taxon>
        <taxon>Sphingobacteriia</taxon>
        <taxon>Sphingobacteriales</taxon>
        <taxon>Sphingobacteriaceae</taxon>
        <taxon>Solitalea</taxon>
    </lineage>
</organism>
<proteinExistence type="inferred from homology"/>
<evidence type="ECO:0000256" key="9">
    <source>
        <dbReference type="SAM" id="Phobius"/>
    </source>
</evidence>
<name>A0A2S4ZZ04_9SPHI</name>
<dbReference type="Proteomes" id="UP000236893">
    <property type="component" value="Unassembled WGS sequence"/>
</dbReference>
<evidence type="ECO:0000256" key="5">
    <source>
        <dbReference type="ARBA" id="ARBA00022692"/>
    </source>
</evidence>
<evidence type="ECO:0000256" key="3">
    <source>
        <dbReference type="ARBA" id="ARBA00022475"/>
    </source>
</evidence>
<protein>
    <recommendedName>
        <fullName evidence="12">Sulphur transport domain-containing protein</fullName>
    </recommendedName>
</protein>
<evidence type="ECO:0000256" key="6">
    <source>
        <dbReference type="ARBA" id="ARBA00022989"/>
    </source>
</evidence>
<comment type="subcellular location">
    <subcellularLocation>
        <location evidence="1">Cell inner membrane</location>
        <topology evidence="1">Multi-pass membrane protein</topology>
    </subcellularLocation>
</comment>
<dbReference type="InterPro" id="IPR007272">
    <property type="entry name" value="Sulf_transp_TsuA/YedE"/>
</dbReference>
<dbReference type="AlphaFoldDB" id="A0A2S4ZZ04"/>
<comment type="caution">
    <text evidence="10">The sequence shown here is derived from an EMBL/GenBank/DDBJ whole genome shotgun (WGS) entry which is preliminary data.</text>
</comment>
<evidence type="ECO:0008006" key="12">
    <source>
        <dbReference type="Google" id="ProtNLM"/>
    </source>
</evidence>
<keyword evidence="5 9" id="KW-0812">Transmembrane</keyword>
<keyword evidence="4" id="KW-0997">Cell inner membrane</keyword>
<evidence type="ECO:0000313" key="11">
    <source>
        <dbReference type="Proteomes" id="UP000236893"/>
    </source>
</evidence>